<reference evidence="1" key="1">
    <citation type="submission" date="2020-08" db="EMBL/GenBank/DDBJ databases">
        <title>Multicomponent nature underlies the extraordinary mechanical properties of spider dragline silk.</title>
        <authorList>
            <person name="Kono N."/>
            <person name="Nakamura H."/>
            <person name="Mori M."/>
            <person name="Yoshida Y."/>
            <person name="Ohtoshi R."/>
            <person name="Malay A.D."/>
            <person name="Moran D.A.P."/>
            <person name="Tomita M."/>
            <person name="Numata K."/>
            <person name="Arakawa K."/>
        </authorList>
    </citation>
    <scope>NUCLEOTIDE SEQUENCE</scope>
</reference>
<comment type="caution">
    <text evidence="1">The sequence shown here is derived from an EMBL/GenBank/DDBJ whole genome shotgun (WGS) entry which is preliminary data.</text>
</comment>
<organism evidence="1 2">
    <name type="scientific">Nephila pilipes</name>
    <name type="common">Giant wood spider</name>
    <name type="synonym">Nephila maculata</name>
    <dbReference type="NCBI Taxonomy" id="299642"/>
    <lineage>
        <taxon>Eukaryota</taxon>
        <taxon>Metazoa</taxon>
        <taxon>Ecdysozoa</taxon>
        <taxon>Arthropoda</taxon>
        <taxon>Chelicerata</taxon>
        <taxon>Arachnida</taxon>
        <taxon>Araneae</taxon>
        <taxon>Araneomorphae</taxon>
        <taxon>Entelegynae</taxon>
        <taxon>Araneoidea</taxon>
        <taxon>Nephilidae</taxon>
        <taxon>Nephila</taxon>
    </lineage>
</organism>
<dbReference type="AlphaFoldDB" id="A0A8X6TU86"/>
<evidence type="ECO:0000313" key="1">
    <source>
        <dbReference type="EMBL" id="GFT47464.1"/>
    </source>
</evidence>
<proteinExistence type="predicted"/>
<sequence length="98" mass="10895">MLETIMIGHDTTIDNSTDNGALKTDVLKAAVSVTSSLNDRRYHGEMEGCYHKTCETAATPYGSIFRPGAARFMNPHRKQHASAELEKTISQYNPFISF</sequence>
<dbReference type="EMBL" id="BMAW01064846">
    <property type="protein sequence ID" value="GFT47464.1"/>
    <property type="molecule type" value="Genomic_DNA"/>
</dbReference>
<evidence type="ECO:0000313" key="2">
    <source>
        <dbReference type="Proteomes" id="UP000887013"/>
    </source>
</evidence>
<dbReference type="Proteomes" id="UP000887013">
    <property type="component" value="Unassembled WGS sequence"/>
</dbReference>
<name>A0A8X6TU86_NEPPI</name>
<keyword evidence="2" id="KW-1185">Reference proteome</keyword>
<protein>
    <submittedName>
        <fullName evidence="1">Uncharacterized protein</fullName>
    </submittedName>
</protein>
<gene>
    <name evidence="1" type="ORF">NPIL_335691</name>
</gene>
<accession>A0A8X6TU86</accession>